<dbReference type="InterPro" id="IPR028034">
    <property type="entry name" value="HU-CCDC81"/>
</dbReference>
<evidence type="ECO:0000259" key="2">
    <source>
        <dbReference type="Pfam" id="PF14908"/>
    </source>
</evidence>
<gene>
    <name evidence="4" type="ORF">AMON00008_LOCUS13676</name>
</gene>
<dbReference type="EMBL" id="HBNR01020591">
    <property type="protein sequence ID" value="CAE4574057.1"/>
    <property type="molecule type" value="Transcribed_RNA"/>
</dbReference>
<dbReference type="GO" id="GO:0005815">
    <property type="term" value="C:microtubule organizing center"/>
    <property type="evidence" value="ECO:0007669"/>
    <property type="project" value="TreeGrafter"/>
</dbReference>
<feature type="domain" description="CCDC81 HU" evidence="3">
    <location>
        <begin position="126"/>
        <end position="194"/>
    </location>
</feature>
<evidence type="ECO:0000259" key="3">
    <source>
        <dbReference type="Pfam" id="PF18289"/>
    </source>
</evidence>
<protein>
    <recommendedName>
        <fullName evidence="5">CCDC81 HU domain-containing protein</fullName>
    </recommendedName>
</protein>
<feature type="compositionally biased region" description="Basic and acidic residues" evidence="1">
    <location>
        <begin position="476"/>
        <end position="492"/>
    </location>
</feature>
<feature type="compositionally biased region" description="Polar residues" evidence="1">
    <location>
        <begin position="425"/>
        <end position="436"/>
    </location>
</feature>
<dbReference type="Pfam" id="PF18289">
    <property type="entry name" value="HU-CCDC81_euk_2"/>
    <property type="match status" value="1"/>
</dbReference>
<name>A0A7S4UDS0_9DINO</name>
<proteinExistence type="predicted"/>
<dbReference type="Pfam" id="PF14908">
    <property type="entry name" value="HU-CCDC81_euk_1"/>
    <property type="match status" value="1"/>
</dbReference>
<feature type="region of interest" description="Disordered" evidence="1">
    <location>
        <begin position="476"/>
        <end position="504"/>
    </location>
</feature>
<evidence type="ECO:0000256" key="1">
    <source>
        <dbReference type="SAM" id="MobiDB-lite"/>
    </source>
</evidence>
<feature type="region of interest" description="Disordered" evidence="1">
    <location>
        <begin position="395"/>
        <end position="444"/>
    </location>
</feature>
<dbReference type="PANTHER" id="PTHR14362:SF2">
    <property type="entry name" value="COILED-COIL DOMAIN-CONTAINING PROTEIN 81"/>
    <property type="match status" value="1"/>
</dbReference>
<feature type="domain" description="CCDC81 HU" evidence="2">
    <location>
        <begin position="13"/>
        <end position="109"/>
    </location>
</feature>
<accession>A0A7S4UDS0</accession>
<reference evidence="4" key="1">
    <citation type="submission" date="2021-01" db="EMBL/GenBank/DDBJ databases">
        <authorList>
            <person name="Corre E."/>
            <person name="Pelletier E."/>
            <person name="Niang G."/>
            <person name="Scheremetjew M."/>
            <person name="Finn R."/>
            <person name="Kale V."/>
            <person name="Holt S."/>
            <person name="Cochrane G."/>
            <person name="Meng A."/>
            <person name="Brown T."/>
            <person name="Cohen L."/>
        </authorList>
    </citation>
    <scope>NUCLEOTIDE SEQUENCE</scope>
    <source>
        <strain evidence="4">CCMP3105</strain>
    </source>
</reference>
<feature type="region of interest" description="Disordered" evidence="1">
    <location>
        <begin position="517"/>
        <end position="591"/>
    </location>
</feature>
<feature type="region of interest" description="Disordered" evidence="1">
    <location>
        <begin position="202"/>
        <end position="232"/>
    </location>
</feature>
<dbReference type="InterPro" id="IPR026295">
    <property type="entry name" value="CCD81"/>
</dbReference>
<dbReference type="InterPro" id="IPR040673">
    <property type="entry name" value="CCDC81_HU_dom_2"/>
</dbReference>
<feature type="compositionally biased region" description="Low complexity" evidence="1">
    <location>
        <begin position="218"/>
        <end position="228"/>
    </location>
</feature>
<evidence type="ECO:0000313" key="4">
    <source>
        <dbReference type="EMBL" id="CAE4574057.1"/>
    </source>
</evidence>
<organism evidence="4">
    <name type="scientific">Alexandrium monilatum</name>
    <dbReference type="NCBI Taxonomy" id="311494"/>
    <lineage>
        <taxon>Eukaryota</taxon>
        <taxon>Sar</taxon>
        <taxon>Alveolata</taxon>
        <taxon>Dinophyceae</taxon>
        <taxon>Gonyaulacales</taxon>
        <taxon>Pyrocystaceae</taxon>
        <taxon>Alexandrium</taxon>
    </lineage>
</organism>
<evidence type="ECO:0008006" key="5">
    <source>
        <dbReference type="Google" id="ProtNLM"/>
    </source>
</evidence>
<feature type="compositionally biased region" description="Basic and acidic residues" evidence="1">
    <location>
        <begin position="395"/>
        <end position="404"/>
    </location>
</feature>
<feature type="region of interest" description="Disordered" evidence="1">
    <location>
        <begin position="351"/>
        <end position="372"/>
    </location>
</feature>
<sequence>MVEYTLAQLLEDAAARQQRTSASGQGAALKQQLAEVWQTVDRYISACLEQRRGVVLQNLCRVGWQAVKLRGKSTSLLRDPLRIYAFRSGCGGEFRPYFQISDSFCRSYNASPARGAHFMQDEDVCPMEDFNFSKAAIRFSSQLTKDHVSAGLRALVQQLGQAVGQGRSVSLEFSFGRLLSEDRTVRMAFAPELYVANGLEAPSSGGGAARGEEGSHRPAAATFTPAAPSEASLRGLSVSGTGALEGGGRAASLSARRHGSAAAGAADVFPGSAPEDAEGGACGGGPELLRSAYDDALHRQISALETRASEALRDKAELEGQMLRGRAMDAQVRAVRQAQRRENAEFLQQQIEESRSRKDAEKAASLSQARDVPMQKPPLMSRIDIAAMHRRDMLTSQAKEEHAQELASVVSGPSGAATARPPSPSTVAASQGSRSGAQREFREALEQQIQANRERREAMQQFERRVEVDLLAAESREVSARREMEEAARAQERATLNAAWKEESRIRDVRRAIEAIEHGRGAPGSKAAGLSVAGGQPPLTQRQRPPPWASEPGSWPGSSGGGGSGRCPSPSGALSARRASEAGPRSARGGEALGAAATLALQAEPHSARSGEALVAAETLALQRKTVAAA</sequence>
<feature type="compositionally biased region" description="Basic and acidic residues" evidence="1">
    <location>
        <begin position="352"/>
        <end position="362"/>
    </location>
</feature>
<dbReference type="PANTHER" id="PTHR14362">
    <property type="entry name" value="COILED-COIL DOMAIN-CONTAINING PROTEIN 81"/>
    <property type="match status" value="1"/>
</dbReference>
<dbReference type="AlphaFoldDB" id="A0A7S4UDS0"/>